<organism evidence="3 4">
    <name type="scientific">Corynebacterium casei UCMA 3821</name>
    <dbReference type="NCBI Taxonomy" id="1110505"/>
    <lineage>
        <taxon>Bacteria</taxon>
        <taxon>Bacillati</taxon>
        <taxon>Actinomycetota</taxon>
        <taxon>Actinomycetes</taxon>
        <taxon>Mycobacteriales</taxon>
        <taxon>Corynebacteriaceae</taxon>
        <taxon>Corynebacterium</taxon>
    </lineage>
</organism>
<dbReference type="SUPFAM" id="SSF63520">
    <property type="entry name" value="PTS-regulatory domain, PRD"/>
    <property type="match status" value="2"/>
</dbReference>
<dbReference type="GO" id="GO:0003723">
    <property type="term" value="F:RNA binding"/>
    <property type="evidence" value="ECO:0007669"/>
    <property type="project" value="InterPro"/>
</dbReference>
<feature type="domain" description="PRD" evidence="2">
    <location>
        <begin position="166"/>
        <end position="273"/>
    </location>
</feature>
<evidence type="ECO:0000256" key="1">
    <source>
        <dbReference type="ARBA" id="ARBA00022737"/>
    </source>
</evidence>
<name>G7HZJ8_9CORY</name>
<dbReference type="InterPro" id="IPR036650">
    <property type="entry name" value="CAT_RNA-bd_dom_sf"/>
</dbReference>
<accession>G7HZJ8</accession>
<keyword evidence="1" id="KW-0677">Repeat</keyword>
<dbReference type="InterPro" id="IPR004341">
    <property type="entry name" value="CAT_RNA-bd_dom"/>
</dbReference>
<comment type="caution">
    <text evidence="3">The sequence shown here is derived from an EMBL/GenBank/DDBJ whole genome shotgun (WGS) entry which is preliminary data.</text>
</comment>
<dbReference type="Proteomes" id="UP000004840">
    <property type="component" value="Unassembled WGS sequence"/>
</dbReference>
<dbReference type="RefSeq" id="WP_006823069.1">
    <property type="nucleotide sequence ID" value="NZ_CAFW01000083.1"/>
</dbReference>
<evidence type="ECO:0000313" key="3">
    <source>
        <dbReference type="EMBL" id="CCE55613.1"/>
    </source>
</evidence>
<dbReference type="Pfam" id="PF00874">
    <property type="entry name" value="PRD"/>
    <property type="match status" value="2"/>
</dbReference>
<dbReference type="PROSITE" id="PS51372">
    <property type="entry name" value="PRD_2"/>
    <property type="match status" value="2"/>
</dbReference>
<reference evidence="3 4" key="1">
    <citation type="journal article" date="2012" name="J. Bacteriol.">
        <title>Genome Sequence of Corynebacterium casei UCMA 3821, Isolated from a Smear-Ripened Cheese.</title>
        <authorList>
            <person name="Monnet C."/>
            <person name="Loux V."/>
            <person name="Bento P."/>
            <person name="Gibrat J.F."/>
            <person name="Straub C."/>
            <person name="Bonnarme P."/>
            <person name="Landaud S."/>
            <person name="Irlinger F."/>
        </authorList>
    </citation>
    <scope>NUCLEOTIDE SEQUENCE [LARGE SCALE GENOMIC DNA]</scope>
    <source>
        <strain evidence="3 4">UCMA 3821</strain>
    </source>
</reference>
<protein>
    <submittedName>
        <fullName evidence="3">Putative transcription antiterminator</fullName>
    </submittedName>
</protein>
<dbReference type="Gene3D" id="2.30.24.10">
    <property type="entry name" value="CAT RNA-binding domain"/>
    <property type="match status" value="1"/>
</dbReference>
<dbReference type="GO" id="GO:0006355">
    <property type="term" value="P:regulation of DNA-templated transcription"/>
    <property type="evidence" value="ECO:0007669"/>
    <property type="project" value="InterPro"/>
</dbReference>
<dbReference type="AlphaFoldDB" id="G7HZJ8"/>
<dbReference type="InterPro" id="IPR036634">
    <property type="entry name" value="PRD_sf"/>
</dbReference>
<dbReference type="InterPro" id="IPR050661">
    <property type="entry name" value="BglG_antiterminators"/>
</dbReference>
<evidence type="ECO:0000313" key="4">
    <source>
        <dbReference type="Proteomes" id="UP000004840"/>
    </source>
</evidence>
<dbReference type="EMBL" id="CAFW01000083">
    <property type="protein sequence ID" value="CCE55613.1"/>
    <property type="molecule type" value="Genomic_DNA"/>
</dbReference>
<gene>
    <name evidence="3" type="ORF">CCAS_10590</name>
</gene>
<dbReference type="PANTHER" id="PTHR30185">
    <property type="entry name" value="CRYPTIC BETA-GLUCOSIDE BGL OPERON ANTITERMINATOR"/>
    <property type="match status" value="1"/>
</dbReference>
<evidence type="ECO:0000259" key="2">
    <source>
        <dbReference type="PROSITE" id="PS51372"/>
    </source>
</evidence>
<feature type="domain" description="PRD" evidence="2">
    <location>
        <begin position="57"/>
        <end position="165"/>
    </location>
</feature>
<dbReference type="InterPro" id="IPR011608">
    <property type="entry name" value="PRD"/>
</dbReference>
<proteinExistence type="predicted"/>
<dbReference type="SUPFAM" id="SSF50151">
    <property type="entry name" value="SacY-like RNA-binding domain"/>
    <property type="match status" value="1"/>
</dbReference>
<dbReference type="Gene3D" id="1.10.1790.10">
    <property type="entry name" value="PRD domain"/>
    <property type="match status" value="2"/>
</dbReference>
<sequence>MQILRVFNNNVVLARRGNDEVIVTGRGLGFKAHHGDDIEPARVAQVFTPSLGRDPDHLAIMLAALSPDYIDKVVAALDKVGVDAELTLVVALADHIQSAVKRTRAGHHISYPLRAEVEHLYPEDYRRSTQVLALVNAELETPLPDEEAIALALHLVNAGFASGDLSQTYRMTGLIQQLIAIIGEFLGKELDSEEVTVARFITHLRYLFVRMQQNKQLSAEHSAIGRAIVEAYPRASECAKILANIIELRVDDPLTDDEISYLALHVARLEGKH</sequence>
<dbReference type="Pfam" id="PF03123">
    <property type="entry name" value="CAT_RBD"/>
    <property type="match status" value="1"/>
</dbReference>
<dbReference type="PANTHER" id="PTHR30185:SF15">
    <property type="entry name" value="CRYPTIC BETA-GLUCOSIDE BGL OPERON ANTITERMINATOR"/>
    <property type="match status" value="1"/>
</dbReference>
<dbReference type="SMART" id="SM01061">
    <property type="entry name" value="CAT_RBD"/>
    <property type="match status" value="1"/>
</dbReference>